<dbReference type="GO" id="GO:0052381">
    <property type="term" value="F:tRNA dimethylallyltransferase activity"/>
    <property type="evidence" value="ECO:0007669"/>
    <property type="project" value="UniProtKB-EC"/>
</dbReference>
<evidence type="ECO:0000256" key="3">
    <source>
        <dbReference type="ARBA" id="ARBA00005842"/>
    </source>
</evidence>
<evidence type="ECO:0000256" key="12">
    <source>
        <dbReference type="RuleBase" id="RU003784"/>
    </source>
</evidence>
<evidence type="ECO:0000256" key="6">
    <source>
        <dbReference type="ARBA" id="ARBA00022741"/>
    </source>
</evidence>
<evidence type="ECO:0000256" key="2">
    <source>
        <dbReference type="ARBA" id="ARBA00003213"/>
    </source>
</evidence>
<reference evidence="15" key="1">
    <citation type="journal article" date="2019" name="Int. J. Syst. Evol. Microbiol.">
        <title>The Global Catalogue of Microorganisms (GCM) 10K type strain sequencing project: providing services to taxonomists for standard genome sequencing and annotation.</title>
        <authorList>
            <consortium name="The Broad Institute Genomics Platform"/>
            <consortium name="The Broad Institute Genome Sequencing Center for Infectious Disease"/>
            <person name="Wu L."/>
            <person name="Ma J."/>
        </authorList>
    </citation>
    <scope>NUCLEOTIDE SEQUENCE [LARGE SCALE GENOMIC DNA]</scope>
    <source>
        <strain evidence="15">CCM 8691</strain>
    </source>
</reference>
<keyword evidence="5 10" id="KW-0819">tRNA processing</keyword>
<gene>
    <name evidence="10 14" type="primary">miaA</name>
    <name evidence="14" type="ORF">ACFOWA_06550</name>
</gene>
<dbReference type="InterPro" id="IPR027417">
    <property type="entry name" value="P-loop_NTPase"/>
</dbReference>
<dbReference type="EC" id="2.5.1.75" evidence="10"/>
<feature type="site" description="Interaction with substrate tRNA" evidence="10">
    <location>
        <position position="105"/>
    </location>
</feature>
<sequence>MNQNPLVIILGATASGKTKLAVQIAKELNGEIISSDSRQVFKSMDIGTGKDLAEYQVGNTRIPYHLINILEPGERYNVDAFKNDFYSSYQSIIENKKIPILCGGTGMYIHSILQNQLYTAVPVNIVLRTKLEVLSRYDLIQKLSDYPVQNIKHADRSSNKRLIRAIEIAEYLNHHEIPSIERPEIEPIVFGLKNEVERTRSNILIRLEQRLQNGMVEEVKNLLAMGVSKEMLVFYGLEYKFIASYLSGDINYEDLKVKLGNAICQFAKRQNTFFRKMEKDGVKINWLDASLPIDTLKRQVLELLAENRILNVKI</sequence>
<evidence type="ECO:0000256" key="9">
    <source>
        <dbReference type="ARBA" id="ARBA00049563"/>
    </source>
</evidence>
<dbReference type="EMBL" id="JBHSBW010000007">
    <property type="protein sequence ID" value="MFC4210832.1"/>
    <property type="molecule type" value="Genomic_DNA"/>
</dbReference>
<protein>
    <recommendedName>
        <fullName evidence="10">tRNA dimethylallyltransferase</fullName>
        <ecNumber evidence="10">2.5.1.75</ecNumber>
    </recommendedName>
    <alternativeName>
        <fullName evidence="10">Dimethylallyl diphosphate:tRNA dimethylallyltransferase</fullName>
        <shortName evidence="10">DMAPP:tRNA dimethylallyltransferase</shortName>
        <shortName evidence="10">DMATase</shortName>
    </alternativeName>
    <alternativeName>
        <fullName evidence="10">Isopentenyl-diphosphate:tRNA isopentenyltransferase</fullName>
        <shortName evidence="10">IPP transferase</shortName>
        <shortName evidence="10">IPPT</shortName>
        <shortName evidence="10">IPTase</shortName>
    </alternativeName>
</protein>
<evidence type="ECO:0000256" key="13">
    <source>
        <dbReference type="RuleBase" id="RU003785"/>
    </source>
</evidence>
<accession>A0ABV8P9M8</accession>
<feature type="binding site" evidence="10">
    <location>
        <begin position="11"/>
        <end position="18"/>
    </location>
    <ligand>
        <name>ATP</name>
        <dbReference type="ChEBI" id="CHEBI:30616"/>
    </ligand>
</feature>
<comment type="cofactor">
    <cofactor evidence="1 10">
        <name>Mg(2+)</name>
        <dbReference type="ChEBI" id="CHEBI:18420"/>
    </cofactor>
</comment>
<keyword evidence="8 10" id="KW-0460">Magnesium</keyword>
<dbReference type="NCBIfam" id="TIGR00174">
    <property type="entry name" value="miaA"/>
    <property type="match status" value="1"/>
</dbReference>
<evidence type="ECO:0000256" key="8">
    <source>
        <dbReference type="ARBA" id="ARBA00022842"/>
    </source>
</evidence>
<keyword evidence="7 10" id="KW-0067">ATP-binding</keyword>
<evidence type="ECO:0000313" key="15">
    <source>
        <dbReference type="Proteomes" id="UP001595789"/>
    </source>
</evidence>
<dbReference type="HAMAP" id="MF_00185">
    <property type="entry name" value="IPP_trans"/>
    <property type="match status" value="1"/>
</dbReference>
<evidence type="ECO:0000256" key="10">
    <source>
        <dbReference type="HAMAP-Rule" id="MF_00185"/>
    </source>
</evidence>
<comment type="subunit">
    <text evidence="10">Monomer.</text>
</comment>
<feature type="binding site" evidence="10">
    <location>
        <begin position="13"/>
        <end position="18"/>
    </location>
    <ligand>
        <name>substrate</name>
    </ligand>
</feature>
<dbReference type="RefSeq" id="WP_378983049.1">
    <property type="nucleotide sequence ID" value="NZ_JBHSBW010000007.1"/>
</dbReference>
<comment type="similarity">
    <text evidence="3 10 13">Belongs to the IPP transferase family.</text>
</comment>
<dbReference type="Pfam" id="PF01715">
    <property type="entry name" value="IPPT"/>
    <property type="match status" value="1"/>
</dbReference>
<comment type="caution">
    <text evidence="14">The sequence shown here is derived from an EMBL/GenBank/DDBJ whole genome shotgun (WGS) entry which is preliminary data.</text>
</comment>
<dbReference type="PANTHER" id="PTHR11088:SF60">
    <property type="entry name" value="TRNA DIMETHYLALLYLTRANSFERASE"/>
    <property type="match status" value="1"/>
</dbReference>
<dbReference type="InterPro" id="IPR039657">
    <property type="entry name" value="Dimethylallyltransferase"/>
</dbReference>
<dbReference type="SUPFAM" id="SSF52540">
    <property type="entry name" value="P-loop containing nucleoside triphosphate hydrolases"/>
    <property type="match status" value="1"/>
</dbReference>
<feature type="region of interest" description="Interaction with substrate tRNA" evidence="10">
    <location>
        <begin position="36"/>
        <end position="39"/>
    </location>
</feature>
<keyword evidence="15" id="KW-1185">Reference proteome</keyword>
<proteinExistence type="inferred from homology"/>
<dbReference type="InterPro" id="IPR018022">
    <property type="entry name" value="IPT"/>
</dbReference>
<organism evidence="14 15">
    <name type="scientific">Pedobacter lithocola</name>
    <dbReference type="NCBI Taxonomy" id="1908239"/>
    <lineage>
        <taxon>Bacteria</taxon>
        <taxon>Pseudomonadati</taxon>
        <taxon>Bacteroidota</taxon>
        <taxon>Sphingobacteriia</taxon>
        <taxon>Sphingobacteriales</taxon>
        <taxon>Sphingobacteriaceae</taxon>
        <taxon>Pedobacter</taxon>
    </lineage>
</organism>
<keyword evidence="4 10" id="KW-0808">Transferase</keyword>
<dbReference type="PANTHER" id="PTHR11088">
    <property type="entry name" value="TRNA DIMETHYLALLYLTRANSFERASE"/>
    <property type="match status" value="1"/>
</dbReference>
<evidence type="ECO:0000256" key="5">
    <source>
        <dbReference type="ARBA" id="ARBA00022694"/>
    </source>
</evidence>
<feature type="site" description="Interaction with substrate tRNA" evidence="10">
    <location>
        <position position="128"/>
    </location>
</feature>
<name>A0ABV8P9M8_9SPHI</name>
<evidence type="ECO:0000256" key="4">
    <source>
        <dbReference type="ARBA" id="ARBA00022679"/>
    </source>
</evidence>
<comment type="catalytic activity">
    <reaction evidence="9 10 11">
        <text>adenosine(37) in tRNA + dimethylallyl diphosphate = N(6)-dimethylallyladenosine(37) in tRNA + diphosphate</text>
        <dbReference type="Rhea" id="RHEA:26482"/>
        <dbReference type="Rhea" id="RHEA-COMP:10162"/>
        <dbReference type="Rhea" id="RHEA-COMP:10375"/>
        <dbReference type="ChEBI" id="CHEBI:33019"/>
        <dbReference type="ChEBI" id="CHEBI:57623"/>
        <dbReference type="ChEBI" id="CHEBI:74411"/>
        <dbReference type="ChEBI" id="CHEBI:74415"/>
        <dbReference type="EC" id="2.5.1.75"/>
    </reaction>
</comment>
<dbReference type="Proteomes" id="UP001595789">
    <property type="component" value="Unassembled WGS sequence"/>
</dbReference>
<comment type="caution">
    <text evidence="10">Lacks conserved residue(s) required for the propagation of feature annotation.</text>
</comment>
<comment type="function">
    <text evidence="2 10 12">Catalyzes the transfer of a dimethylallyl group onto the adenine at position 37 in tRNAs that read codons beginning with uridine, leading to the formation of N6-(dimethylallyl)adenosine (i(6)A).</text>
</comment>
<dbReference type="Gene3D" id="3.40.50.300">
    <property type="entry name" value="P-loop containing nucleotide triphosphate hydrolases"/>
    <property type="match status" value="1"/>
</dbReference>
<evidence type="ECO:0000256" key="11">
    <source>
        <dbReference type="RuleBase" id="RU003783"/>
    </source>
</evidence>
<evidence type="ECO:0000256" key="7">
    <source>
        <dbReference type="ARBA" id="ARBA00022840"/>
    </source>
</evidence>
<evidence type="ECO:0000313" key="14">
    <source>
        <dbReference type="EMBL" id="MFC4210832.1"/>
    </source>
</evidence>
<evidence type="ECO:0000256" key="1">
    <source>
        <dbReference type="ARBA" id="ARBA00001946"/>
    </source>
</evidence>
<keyword evidence="6 10" id="KW-0547">Nucleotide-binding</keyword>